<dbReference type="InterPro" id="IPR052761">
    <property type="entry name" value="Fungal_Detox/Toxin_TFs"/>
</dbReference>
<dbReference type="PANTHER" id="PTHR47425">
    <property type="entry name" value="FARB-RELATED"/>
    <property type="match status" value="1"/>
</dbReference>
<keyword evidence="4" id="KW-1185">Reference proteome</keyword>
<dbReference type="EMBL" id="JBFXLU010000334">
    <property type="protein sequence ID" value="KAL2829358.1"/>
    <property type="molecule type" value="Genomic_DNA"/>
</dbReference>
<evidence type="ECO:0000313" key="4">
    <source>
        <dbReference type="Proteomes" id="UP001610446"/>
    </source>
</evidence>
<name>A0ABR4INL1_9EURO</name>
<dbReference type="PANTHER" id="PTHR47425:SF3">
    <property type="entry name" value="ZN(II)2CYS6 TRANSCRIPTION FACTOR (EUROFUNG)"/>
    <property type="match status" value="1"/>
</dbReference>
<protein>
    <recommendedName>
        <fullName evidence="2">Xylanolytic transcriptional activator regulatory domain-containing protein</fullName>
    </recommendedName>
</protein>
<keyword evidence="1" id="KW-0539">Nucleus</keyword>
<dbReference type="CDD" id="cd12148">
    <property type="entry name" value="fungal_TF_MHR"/>
    <property type="match status" value="1"/>
</dbReference>
<comment type="caution">
    <text evidence="3">The sequence shown here is derived from an EMBL/GenBank/DDBJ whole genome shotgun (WGS) entry which is preliminary data.</text>
</comment>
<reference evidence="3 4" key="1">
    <citation type="submission" date="2024-07" db="EMBL/GenBank/DDBJ databases">
        <title>Section-level genome sequencing and comparative genomics of Aspergillus sections Usti and Cavernicolus.</title>
        <authorList>
            <consortium name="Lawrence Berkeley National Laboratory"/>
            <person name="Nybo J.L."/>
            <person name="Vesth T.C."/>
            <person name="Theobald S."/>
            <person name="Frisvad J.C."/>
            <person name="Larsen T.O."/>
            <person name="Kjaerboelling I."/>
            <person name="Rothschild-Mancinelli K."/>
            <person name="Lyhne E.K."/>
            <person name="Kogle M.E."/>
            <person name="Barry K."/>
            <person name="Clum A."/>
            <person name="Na H."/>
            <person name="Ledsgaard L."/>
            <person name="Lin J."/>
            <person name="Lipzen A."/>
            <person name="Kuo A."/>
            <person name="Riley R."/>
            <person name="Mondo S."/>
            <person name="Labutti K."/>
            <person name="Haridas S."/>
            <person name="Pangalinan J."/>
            <person name="Salamov A.A."/>
            <person name="Simmons B.A."/>
            <person name="Magnuson J.K."/>
            <person name="Chen J."/>
            <person name="Drula E."/>
            <person name="Henrissat B."/>
            <person name="Wiebenga A."/>
            <person name="Lubbers R.J."/>
            <person name="Gomes A.C."/>
            <person name="Makela M.R."/>
            <person name="Stajich J."/>
            <person name="Grigoriev I.V."/>
            <person name="Mortensen U.H."/>
            <person name="De Vries R.P."/>
            <person name="Baker S.E."/>
            <person name="Andersen M.R."/>
        </authorList>
    </citation>
    <scope>NUCLEOTIDE SEQUENCE [LARGE SCALE GENOMIC DNA]</scope>
    <source>
        <strain evidence="3 4">CBS 123904</strain>
    </source>
</reference>
<evidence type="ECO:0000313" key="3">
    <source>
        <dbReference type="EMBL" id="KAL2829358.1"/>
    </source>
</evidence>
<dbReference type="InterPro" id="IPR007219">
    <property type="entry name" value="XnlR_reg_dom"/>
</dbReference>
<proteinExistence type="predicted"/>
<evidence type="ECO:0000256" key="1">
    <source>
        <dbReference type="ARBA" id="ARBA00023242"/>
    </source>
</evidence>
<sequence length="372" mass="41739">MDAEDNRFSMAQALVLMSYWYESPKNPKDIWHWACIALSAARAIEFGFNIEGDMDALAPGKHFKNPEQERQWRRILWSAYCRYTITALGMRQPIPQGNAELHIPVLTSADFCLSPLPRDLLAVIGDEYAFLGDAGYQEQMAVLCIKYTELCTHLAHILSCQYSTTSLITDPTAMSPTITLAASTSTVDIVSKYDEGLVSWLLNLPACVHYSAGSLSDGRDQVLFLLRAFLKMLYLTTTITLHRPFAQQQSFSQDVNLFRYSSHLKVEQATTEIMEIVYCLHNRGLTRFLPLTAVTSIFTTAMFNIQQTVSENAMTRIKSGSCLHTCTLVMKSLADVHIAADDGLSMLATTVQRTKFRWCHQYLCEIGSIIAG</sequence>
<accession>A0ABR4INL1</accession>
<dbReference type="Proteomes" id="UP001610446">
    <property type="component" value="Unassembled WGS sequence"/>
</dbReference>
<dbReference type="Pfam" id="PF04082">
    <property type="entry name" value="Fungal_trans"/>
    <property type="match status" value="1"/>
</dbReference>
<gene>
    <name evidence="3" type="ORF">BJY01DRAFT_255028</name>
</gene>
<feature type="domain" description="Xylanolytic transcriptional activator regulatory" evidence="2">
    <location>
        <begin position="5"/>
        <end position="94"/>
    </location>
</feature>
<organism evidence="3 4">
    <name type="scientific">Aspergillus pseudoustus</name>
    <dbReference type="NCBI Taxonomy" id="1810923"/>
    <lineage>
        <taxon>Eukaryota</taxon>
        <taxon>Fungi</taxon>
        <taxon>Dikarya</taxon>
        <taxon>Ascomycota</taxon>
        <taxon>Pezizomycotina</taxon>
        <taxon>Eurotiomycetes</taxon>
        <taxon>Eurotiomycetidae</taxon>
        <taxon>Eurotiales</taxon>
        <taxon>Aspergillaceae</taxon>
        <taxon>Aspergillus</taxon>
        <taxon>Aspergillus subgen. Nidulantes</taxon>
    </lineage>
</organism>
<evidence type="ECO:0000259" key="2">
    <source>
        <dbReference type="Pfam" id="PF04082"/>
    </source>
</evidence>